<evidence type="ECO:0000256" key="2">
    <source>
        <dbReference type="PIRSR" id="PIRSR613078-2"/>
    </source>
</evidence>
<feature type="active site" description="Proton donor/acceptor" evidence="1">
    <location>
        <position position="82"/>
    </location>
</feature>
<dbReference type="InterPro" id="IPR050275">
    <property type="entry name" value="PGM_Phosphatase"/>
</dbReference>
<dbReference type="PANTHER" id="PTHR48100">
    <property type="entry name" value="BROAD-SPECIFICITY PHOSPHATASE YOR283W-RELATED"/>
    <property type="match status" value="1"/>
</dbReference>
<dbReference type="InterPro" id="IPR029033">
    <property type="entry name" value="His_PPase_superfam"/>
</dbReference>
<keyword evidence="5" id="KW-1185">Reference proteome</keyword>
<dbReference type="GO" id="GO:0016791">
    <property type="term" value="F:phosphatase activity"/>
    <property type="evidence" value="ECO:0007669"/>
    <property type="project" value="TreeGrafter"/>
</dbReference>
<dbReference type="SMART" id="SM00855">
    <property type="entry name" value="PGAM"/>
    <property type="match status" value="1"/>
</dbReference>
<dbReference type="Gene3D" id="3.40.50.1240">
    <property type="entry name" value="Phosphoglycerate mutase-like"/>
    <property type="match status" value="1"/>
</dbReference>
<dbReference type="GeneID" id="38666004"/>
<dbReference type="CDD" id="cd07067">
    <property type="entry name" value="HP_PGM_like"/>
    <property type="match status" value="1"/>
</dbReference>
<name>A0A348B1Q8_9CREN</name>
<feature type="binding site" evidence="2">
    <location>
        <position position="58"/>
    </location>
    <ligand>
        <name>substrate</name>
    </ligand>
</feature>
<dbReference type="GO" id="GO:0005737">
    <property type="term" value="C:cytoplasm"/>
    <property type="evidence" value="ECO:0007669"/>
    <property type="project" value="TreeGrafter"/>
</dbReference>
<dbReference type="EMBL" id="AP018553">
    <property type="protein sequence ID" value="BBD72110.1"/>
    <property type="molecule type" value="Genomic_DNA"/>
</dbReference>
<dbReference type="InterPro" id="IPR013078">
    <property type="entry name" value="His_Pase_superF_clade-1"/>
</dbReference>
<organism evidence="3 5">
    <name type="scientific">Sulfodiicoccus acidiphilus</name>
    <dbReference type="NCBI Taxonomy" id="1670455"/>
    <lineage>
        <taxon>Archaea</taxon>
        <taxon>Thermoproteota</taxon>
        <taxon>Thermoprotei</taxon>
        <taxon>Sulfolobales</taxon>
        <taxon>Sulfolobaceae</taxon>
        <taxon>Sulfodiicoccus</taxon>
    </lineage>
</organism>
<evidence type="ECO:0000313" key="4">
    <source>
        <dbReference type="EMBL" id="GGT94903.1"/>
    </source>
</evidence>
<reference evidence="4" key="1">
    <citation type="journal article" date="2014" name="Int. J. Syst. Evol. Microbiol.">
        <title>Complete genome sequence of Corynebacterium casei LMG S-19264T (=DSM 44701T), isolated from a smear-ripened cheese.</title>
        <authorList>
            <consortium name="US DOE Joint Genome Institute (JGI-PGF)"/>
            <person name="Walter F."/>
            <person name="Albersmeier A."/>
            <person name="Kalinowski J."/>
            <person name="Ruckert C."/>
        </authorList>
    </citation>
    <scope>NUCLEOTIDE SEQUENCE</scope>
    <source>
        <strain evidence="4">JCM 31740</strain>
    </source>
</reference>
<dbReference type="NCBIfam" id="NF038349">
    <property type="entry name" value="dPGM_arch"/>
    <property type="match status" value="1"/>
</dbReference>
<dbReference type="Proteomes" id="UP000616143">
    <property type="component" value="Unassembled WGS sequence"/>
</dbReference>
<gene>
    <name evidence="4" type="ORF">GCM10007116_10650</name>
    <name evidence="3" type="ORF">HS1genome_0499</name>
</gene>
<feature type="active site" description="Tele-phosphohistidine intermediate" evidence="1">
    <location>
        <position position="8"/>
    </location>
</feature>
<protein>
    <submittedName>
        <fullName evidence="3">Histidine phosphatase family protein</fullName>
    </submittedName>
</protein>
<reference evidence="4" key="4">
    <citation type="submission" date="2020-09" db="EMBL/GenBank/DDBJ databases">
        <authorList>
            <person name="Sun Q."/>
            <person name="Ohkuma M."/>
        </authorList>
    </citation>
    <scope>NUCLEOTIDE SEQUENCE</scope>
    <source>
        <strain evidence="4">JCM 31740</strain>
    </source>
</reference>
<evidence type="ECO:0000256" key="1">
    <source>
        <dbReference type="PIRSR" id="PIRSR613078-1"/>
    </source>
</evidence>
<evidence type="ECO:0000313" key="5">
    <source>
        <dbReference type="Proteomes" id="UP000276741"/>
    </source>
</evidence>
<sequence length="207" mass="22989">MILILVRHGKSVANVNKVLSNDPDKYPLTEEGLQQASFTARELRKLMVSKLYTSPILRAYQTATVIGEALGLIPVVDGRLRERDLGELNNTYMEADHWKLRLMRKEIEARGLENWDSLKRRIANFVEAVAGEEVVVAVSHYDPIRAFVSIATGVEEDVSLWGVSIPNASMTIALYGEGRVKLLTIGAPVLLPSVLSQLNPQPELRGE</sequence>
<dbReference type="PANTHER" id="PTHR48100:SF1">
    <property type="entry name" value="HISTIDINE PHOSPHATASE FAMILY PROTEIN-RELATED"/>
    <property type="match status" value="1"/>
</dbReference>
<feature type="binding site" evidence="2">
    <location>
        <begin position="7"/>
        <end position="14"/>
    </location>
    <ligand>
        <name>substrate</name>
    </ligand>
</feature>
<dbReference type="AlphaFoldDB" id="A0A348B1Q8"/>
<reference evidence="3" key="3">
    <citation type="journal article" date="2019" name="BMC Res. Notes">
        <title>Complete genome sequence of the Sulfodiicoccus acidiphilus strain HS-1T, the first crenarchaeon that lacks polB3, isolated from an acidic hot spring in Ohwaku-dani, Hakone, Japan.</title>
        <authorList>
            <person name="Sakai H.D."/>
            <person name="Kurosawa N."/>
        </authorList>
    </citation>
    <scope>NUCLEOTIDE SEQUENCE</scope>
    <source>
        <strain evidence="3">HS-1</strain>
    </source>
</reference>
<dbReference type="SUPFAM" id="SSF53254">
    <property type="entry name" value="Phosphoglycerate mutase-like"/>
    <property type="match status" value="1"/>
</dbReference>
<accession>A0A348B1Q8</accession>
<proteinExistence type="predicted"/>
<dbReference type="Proteomes" id="UP000276741">
    <property type="component" value="Chromosome"/>
</dbReference>
<dbReference type="InterPro" id="IPR054929">
    <property type="entry name" value="dPGM_arch"/>
</dbReference>
<evidence type="ECO:0000313" key="3">
    <source>
        <dbReference type="EMBL" id="BBD72110.1"/>
    </source>
</evidence>
<dbReference type="RefSeq" id="WP_126449416.1">
    <property type="nucleotide sequence ID" value="NZ_AP018553.1"/>
</dbReference>
<dbReference type="KEGG" id="sacd:HS1genome_0499"/>
<dbReference type="OrthoDB" id="304253at2157"/>
<dbReference type="EMBL" id="BMQS01000008">
    <property type="protein sequence ID" value="GGT94903.1"/>
    <property type="molecule type" value="Genomic_DNA"/>
</dbReference>
<reference evidence="5" key="2">
    <citation type="submission" date="2018-04" db="EMBL/GenBank/DDBJ databases">
        <title>Complete genome sequence of Sulfodiicoccus acidiphilus strain HS-1.</title>
        <authorList>
            <person name="Sakai H.D."/>
            <person name="Kurosawa N."/>
        </authorList>
    </citation>
    <scope>NUCLEOTIDE SEQUENCE [LARGE SCALE GENOMIC DNA]</scope>
    <source>
        <strain evidence="5">HS-1</strain>
    </source>
</reference>
<dbReference type="Pfam" id="PF00300">
    <property type="entry name" value="His_Phos_1"/>
    <property type="match status" value="1"/>
</dbReference>